<dbReference type="InterPro" id="IPR013655">
    <property type="entry name" value="PAS_fold_3"/>
</dbReference>
<evidence type="ECO:0000313" key="14">
    <source>
        <dbReference type="Proteomes" id="UP000616724"/>
    </source>
</evidence>
<dbReference type="Pfam" id="PF08447">
    <property type="entry name" value="PAS_3"/>
    <property type="match status" value="1"/>
</dbReference>
<dbReference type="Pfam" id="PF00989">
    <property type="entry name" value="PAS"/>
    <property type="match status" value="1"/>
</dbReference>
<dbReference type="InterPro" id="IPR003018">
    <property type="entry name" value="GAF"/>
</dbReference>
<dbReference type="InterPro" id="IPR001610">
    <property type="entry name" value="PAC"/>
</dbReference>
<dbReference type="InterPro" id="IPR005467">
    <property type="entry name" value="His_kinase_dom"/>
</dbReference>
<evidence type="ECO:0000313" key="13">
    <source>
        <dbReference type="EMBL" id="GIH78446.1"/>
    </source>
</evidence>
<dbReference type="AlphaFoldDB" id="A0A8J3RKZ7"/>
<dbReference type="GO" id="GO:0005509">
    <property type="term" value="F:calcium ion binding"/>
    <property type="evidence" value="ECO:0007669"/>
    <property type="project" value="UniProtKB-ARBA"/>
</dbReference>
<keyword evidence="7" id="KW-0418">Kinase</keyword>
<comment type="cofactor">
    <cofactor evidence="2">
        <name>a divalent metal cation</name>
        <dbReference type="ChEBI" id="CHEBI:60240"/>
    </cofactor>
</comment>
<feature type="domain" description="PAS" evidence="11">
    <location>
        <begin position="180"/>
        <end position="251"/>
    </location>
</feature>
<name>A0A8J3RKZ7_9ACTN</name>
<evidence type="ECO:0000256" key="9">
    <source>
        <dbReference type="ARBA" id="ARBA00023136"/>
    </source>
</evidence>
<dbReference type="GO" id="GO:0006355">
    <property type="term" value="P:regulation of DNA-templated transcription"/>
    <property type="evidence" value="ECO:0007669"/>
    <property type="project" value="InterPro"/>
</dbReference>
<dbReference type="SUPFAM" id="SSF55874">
    <property type="entry name" value="ATPase domain of HSP90 chaperone/DNA topoisomerase II/histidine kinase"/>
    <property type="match status" value="1"/>
</dbReference>
<dbReference type="Gene3D" id="3.30.565.10">
    <property type="entry name" value="Histidine kinase-like ATPase, C-terminal domain"/>
    <property type="match status" value="1"/>
</dbReference>
<dbReference type="InterPro" id="IPR003594">
    <property type="entry name" value="HATPase_dom"/>
</dbReference>
<dbReference type="SUPFAM" id="SSF55781">
    <property type="entry name" value="GAF domain-like"/>
    <property type="match status" value="2"/>
</dbReference>
<dbReference type="Gene3D" id="3.30.450.40">
    <property type="match status" value="2"/>
</dbReference>
<dbReference type="Pfam" id="PF01590">
    <property type="entry name" value="GAF"/>
    <property type="match status" value="1"/>
</dbReference>
<keyword evidence="6" id="KW-0808">Transferase</keyword>
<keyword evidence="14" id="KW-1185">Reference proteome</keyword>
<dbReference type="EMBL" id="BOOH01000039">
    <property type="protein sequence ID" value="GIH78446.1"/>
    <property type="molecule type" value="Genomic_DNA"/>
</dbReference>
<keyword evidence="8" id="KW-0902">Two-component regulatory system</keyword>
<evidence type="ECO:0000256" key="1">
    <source>
        <dbReference type="ARBA" id="ARBA00000085"/>
    </source>
</evidence>
<comment type="subcellular location">
    <subcellularLocation>
        <location evidence="3">Cell membrane</location>
    </subcellularLocation>
</comment>
<evidence type="ECO:0000256" key="8">
    <source>
        <dbReference type="ARBA" id="ARBA00023012"/>
    </source>
</evidence>
<evidence type="ECO:0000256" key="5">
    <source>
        <dbReference type="ARBA" id="ARBA00022553"/>
    </source>
</evidence>
<dbReference type="InterPro" id="IPR036097">
    <property type="entry name" value="HisK_dim/P_sf"/>
</dbReference>
<evidence type="ECO:0000259" key="11">
    <source>
        <dbReference type="PROSITE" id="PS50112"/>
    </source>
</evidence>
<comment type="catalytic activity">
    <reaction evidence="1">
        <text>ATP + protein L-histidine = ADP + protein N-phospho-L-histidine.</text>
        <dbReference type="EC" id="2.7.13.3"/>
    </reaction>
</comment>
<keyword evidence="5" id="KW-0597">Phosphoprotein</keyword>
<dbReference type="InterPro" id="IPR004358">
    <property type="entry name" value="Sig_transdc_His_kin-like_C"/>
</dbReference>
<dbReference type="Pfam" id="PF02518">
    <property type="entry name" value="HATPase_c"/>
    <property type="match status" value="1"/>
</dbReference>
<dbReference type="Gene3D" id="3.30.450.20">
    <property type="entry name" value="PAS domain"/>
    <property type="match status" value="2"/>
</dbReference>
<feature type="domain" description="PAC" evidence="12">
    <location>
        <begin position="558"/>
        <end position="608"/>
    </location>
</feature>
<dbReference type="NCBIfam" id="TIGR00229">
    <property type="entry name" value="sensory_box"/>
    <property type="match status" value="1"/>
</dbReference>
<gene>
    <name evidence="13" type="ORF">Plo01_48750</name>
</gene>
<dbReference type="InterPro" id="IPR029016">
    <property type="entry name" value="GAF-like_dom_sf"/>
</dbReference>
<evidence type="ECO:0000259" key="12">
    <source>
        <dbReference type="PROSITE" id="PS50113"/>
    </source>
</evidence>
<evidence type="ECO:0000256" key="4">
    <source>
        <dbReference type="ARBA" id="ARBA00012438"/>
    </source>
</evidence>
<dbReference type="InterPro" id="IPR000700">
    <property type="entry name" value="PAS-assoc_C"/>
</dbReference>
<dbReference type="Pfam" id="PF00512">
    <property type="entry name" value="HisKA"/>
    <property type="match status" value="1"/>
</dbReference>
<dbReference type="EC" id="2.7.13.3" evidence="4"/>
<dbReference type="CDD" id="cd00075">
    <property type="entry name" value="HATPase"/>
    <property type="match status" value="1"/>
</dbReference>
<dbReference type="InterPro" id="IPR050736">
    <property type="entry name" value="Sensor_HK_Regulatory"/>
</dbReference>
<dbReference type="Gene3D" id="1.10.287.130">
    <property type="match status" value="1"/>
</dbReference>
<dbReference type="FunFam" id="3.30.565.10:FF:000006">
    <property type="entry name" value="Sensor histidine kinase WalK"/>
    <property type="match status" value="1"/>
</dbReference>
<dbReference type="InterPro" id="IPR035965">
    <property type="entry name" value="PAS-like_dom_sf"/>
</dbReference>
<organism evidence="13 14">
    <name type="scientific">Planobispora longispora</name>
    <dbReference type="NCBI Taxonomy" id="28887"/>
    <lineage>
        <taxon>Bacteria</taxon>
        <taxon>Bacillati</taxon>
        <taxon>Actinomycetota</taxon>
        <taxon>Actinomycetes</taxon>
        <taxon>Streptosporangiales</taxon>
        <taxon>Streptosporangiaceae</taxon>
        <taxon>Planobispora</taxon>
    </lineage>
</organism>
<dbReference type="SMART" id="SM00388">
    <property type="entry name" value="HisKA"/>
    <property type="match status" value="1"/>
</dbReference>
<dbReference type="InterPro" id="IPR013767">
    <property type="entry name" value="PAS_fold"/>
</dbReference>
<dbReference type="PROSITE" id="PS50109">
    <property type="entry name" value="HIS_KIN"/>
    <property type="match status" value="1"/>
</dbReference>
<proteinExistence type="predicted"/>
<dbReference type="GO" id="GO:0005886">
    <property type="term" value="C:plasma membrane"/>
    <property type="evidence" value="ECO:0007669"/>
    <property type="project" value="UniProtKB-SubCell"/>
</dbReference>
<dbReference type="PANTHER" id="PTHR43711">
    <property type="entry name" value="TWO-COMPONENT HISTIDINE KINASE"/>
    <property type="match status" value="1"/>
</dbReference>
<dbReference type="Pfam" id="PF13185">
    <property type="entry name" value="GAF_2"/>
    <property type="match status" value="1"/>
</dbReference>
<dbReference type="SMART" id="SM00091">
    <property type="entry name" value="PAS"/>
    <property type="match status" value="2"/>
</dbReference>
<dbReference type="SMART" id="SM00065">
    <property type="entry name" value="GAF"/>
    <property type="match status" value="2"/>
</dbReference>
<dbReference type="CDD" id="cd00082">
    <property type="entry name" value="HisKA"/>
    <property type="match status" value="1"/>
</dbReference>
<evidence type="ECO:0000256" key="6">
    <source>
        <dbReference type="ARBA" id="ARBA00022679"/>
    </source>
</evidence>
<keyword evidence="9" id="KW-0472">Membrane</keyword>
<comment type="caution">
    <text evidence="13">The sequence shown here is derived from an EMBL/GenBank/DDBJ whole genome shotgun (WGS) entry which is preliminary data.</text>
</comment>
<dbReference type="PRINTS" id="PR00344">
    <property type="entry name" value="BCTRLSENSOR"/>
</dbReference>
<dbReference type="SUPFAM" id="SSF55785">
    <property type="entry name" value="PYP-like sensor domain (PAS domain)"/>
    <property type="match status" value="2"/>
</dbReference>
<dbReference type="InterPro" id="IPR036890">
    <property type="entry name" value="HATPase_C_sf"/>
</dbReference>
<dbReference type="SMART" id="SM00387">
    <property type="entry name" value="HATPase_c"/>
    <property type="match status" value="1"/>
</dbReference>
<dbReference type="PANTHER" id="PTHR43711:SF1">
    <property type="entry name" value="HISTIDINE KINASE 1"/>
    <property type="match status" value="1"/>
</dbReference>
<dbReference type="Proteomes" id="UP000616724">
    <property type="component" value="Unassembled WGS sequence"/>
</dbReference>
<dbReference type="SUPFAM" id="SSF47384">
    <property type="entry name" value="Homodimeric domain of signal transducing histidine kinase"/>
    <property type="match status" value="1"/>
</dbReference>
<dbReference type="GO" id="GO:0000155">
    <property type="term" value="F:phosphorelay sensor kinase activity"/>
    <property type="evidence" value="ECO:0007669"/>
    <property type="project" value="InterPro"/>
</dbReference>
<feature type="domain" description="Histidine kinase" evidence="10">
    <location>
        <begin position="633"/>
        <end position="848"/>
    </location>
</feature>
<evidence type="ECO:0000256" key="7">
    <source>
        <dbReference type="ARBA" id="ARBA00022777"/>
    </source>
</evidence>
<sequence length="852" mass="92705">MTAVNSVRGSQWLGTLHATGLLGAPETPSLDRLVRLAARLLDAAVVSVSLIDHDHWLLISAAGRAGRPVLRRQDFPPSPLCQHLVTTGVPLIIADARGDRRWKGDPAAQAVDREAEVTAYAAFPLRTADGEMLGAMSVIDTAAGAPGGWDRERTETAEGFAAAAESQATLWLAHAEALLAGARLQMILERTPYAFVSIDATGTVTAWNAAAERLFGWSSEEAVGQDVADLIIPPSLRQAHYEGLRRVRESGRSILAGQRLELTAVDRKGREFPIEMVLQVNTEHGESVFHAFLNDISMRRRAETLREAQHAVARVLADAASTAQAAVGTVTAVTGALGWACGEYWRVEPDETGITRVCSWTRPGLDLSGFTGDQPVSLPPGQGLPGLVWVTGRDAWIRDLPTDPKNFTRRHSALQAGLHTAIGLPVHSGRQVVGVLTFFAETVEEPDEDLVATLDGISAHLGRYKERRRAEELTLALTASRRHLDRVIGQLSDFVWTIEVTAEHRILPVYTSPDSTGVFGGAIPRGADILQLIGEHIHPDDIPAFETYRATLAAGEPAEVEFRITGADGIVRWIWTRAMPRREDERLFIDGISTNVTERHQLLEERERLLAQEQEQVRRLRELDRMKDELVAMVSHELRSPIGAIRGYAEMLLDEPGLPDEHRMFVDVIDRKSAHLQRLVDDLLDLARFDAGHINLDSRPMSLSELACQAADDHRPSAEAKNLVLDTDLVAGVTLRADPVRLRQVLDNLLSNAIRYTPPGGTVFLTVGCDDEAVVTVADTGIGVPAEQYPQLFDRFFRASTALASGVKGTGLGLAITRAIVEAHGGTVTAQPREGGGTVFTVRLPAASPEET</sequence>
<evidence type="ECO:0000259" key="10">
    <source>
        <dbReference type="PROSITE" id="PS50109"/>
    </source>
</evidence>
<evidence type="ECO:0000256" key="2">
    <source>
        <dbReference type="ARBA" id="ARBA00001968"/>
    </source>
</evidence>
<reference evidence="13 14" key="1">
    <citation type="submission" date="2021-01" db="EMBL/GenBank/DDBJ databases">
        <title>Whole genome shotgun sequence of Planobispora longispora NBRC 13918.</title>
        <authorList>
            <person name="Komaki H."/>
            <person name="Tamura T."/>
        </authorList>
    </citation>
    <scope>NUCLEOTIDE SEQUENCE [LARGE SCALE GENOMIC DNA]</scope>
    <source>
        <strain evidence="13 14">NBRC 13918</strain>
    </source>
</reference>
<protein>
    <recommendedName>
        <fullName evidence="4">histidine kinase</fullName>
        <ecNumber evidence="4">2.7.13.3</ecNumber>
    </recommendedName>
</protein>
<dbReference type="PROSITE" id="PS50112">
    <property type="entry name" value="PAS"/>
    <property type="match status" value="1"/>
</dbReference>
<dbReference type="PROSITE" id="PS50113">
    <property type="entry name" value="PAC"/>
    <property type="match status" value="1"/>
</dbReference>
<dbReference type="InterPro" id="IPR003661">
    <property type="entry name" value="HisK_dim/P_dom"/>
</dbReference>
<evidence type="ECO:0000256" key="3">
    <source>
        <dbReference type="ARBA" id="ARBA00004236"/>
    </source>
</evidence>
<dbReference type="InterPro" id="IPR000014">
    <property type="entry name" value="PAS"/>
</dbReference>
<accession>A0A8J3RKZ7</accession>
<dbReference type="CDD" id="cd00130">
    <property type="entry name" value="PAS"/>
    <property type="match status" value="2"/>
</dbReference>
<dbReference type="FunFam" id="1.10.287.130:FF:000001">
    <property type="entry name" value="Two-component sensor histidine kinase"/>
    <property type="match status" value="1"/>
</dbReference>
<dbReference type="SMART" id="SM00086">
    <property type="entry name" value="PAC"/>
    <property type="match status" value="1"/>
</dbReference>